<evidence type="ECO:0000256" key="4">
    <source>
        <dbReference type="ARBA" id="ARBA00022777"/>
    </source>
</evidence>
<feature type="coiled-coil region" evidence="6">
    <location>
        <begin position="609"/>
        <end position="780"/>
    </location>
</feature>
<evidence type="ECO:0000313" key="9">
    <source>
        <dbReference type="Proteomes" id="UP000689195"/>
    </source>
</evidence>
<evidence type="ECO:0000256" key="1">
    <source>
        <dbReference type="ARBA" id="ARBA00012513"/>
    </source>
</evidence>
<evidence type="ECO:0000256" key="2">
    <source>
        <dbReference type="ARBA" id="ARBA00022679"/>
    </source>
</evidence>
<organism evidence="8 9">
    <name type="scientific">Paramecium pentaurelia</name>
    <dbReference type="NCBI Taxonomy" id="43138"/>
    <lineage>
        <taxon>Eukaryota</taxon>
        <taxon>Sar</taxon>
        <taxon>Alveolata</taxon>
        <taxon>Ciliophora</taxon>
        <taxon>Intramacronucleata</taxon>
        <taxon>Oligohymenophorea</taxon>
        <taxon>Peniculida</taxon>
        <taxon>Parameciidae</taxon>
        <taxon>Paramecium</taxon>
    </lineage>
</organism>
<gene>
    <name evidence="8" type="ORF">PPENT_87.1.T0750204</name>
</gene>
<feature type="coiled-coil region" evidence="6">
    <location>
        <begin position="316"/>
        <end position="355"/>
    </location>
</feature>
<dbReference type="Pfam" id="PF00069">
    <property type="entry name" value="Pkinase"/>
    <property type="match status" value="1"/>
</dbReference>
<dbReference type="Proteomes" id="UP000689195">
    <property type="component" value="Unassembled WGS sequence"/>
</dbReference>
<evidence type="ECO:0000256" key="3">
    <source>
        <dbReference type="ARBA" id="ARBA00022741"/>
    </source>
</evidence>
<dbReference type="InterPro" id="IPR000719">
    <property type="entry name" value="Prot_kinase_dom"/>
</dbReference>
<dbReference type="GO" id="GO:0004674">
    <property type="term" value="F:protein serine/threonine kinase activity"/>
    <property type="evidence" value="ECO:0007669"/>
    <property type="project" value="UniProtKB-EC"/>
</dbReference>
<dbReference type="PANTHER" id="PTHR43671:SF13">
    <property type="entry name" value="SERINE_THREONINE-PROTEIN KINASE NEK2"/>
    <property type="match status" value="1"/>
</dbReference>
<dbReference type="SMART" id="SM00220">
    <property type="entry name" value="S_TKc"/>
    <property type="match status" value="1"/>
</dbReference>
<evidence type="ECO:0000259" key="7">
    <source>
        <dbReference type="PROSITE" id="PS50011"/>
    </source>
</evidence>
<dbReference type="AlphaFoldDB" id="A0A8S1VWS9"/>
<keyword evidence="4" id="KW-0418">Kinase</keyword>
<dbReference type="InterPro" id="IPR008271">
    <property type="entry name" value="Ser/Thr_kinase_AS"/>
</dbReference>
<proteinExistence type="predicted"/>
<reference evidence="8" key="1">
    <citation type="submission" date="2021-01" db="EMBL/GenBank/DDBJ databases">
        <authorList>
            <consortium name="Genoscope - CEA"/>
            <person name="William W."/>
        </authorList>
    </citation>
    <scope>NUCLEOTIDE SEQUENCE</scope>
</reference>
<keyword evidence="2" id="KW-0808">Transferase</keyword>
<feature type="domain" description="Protein kinase" evidence="7">
    <location>
        <begin position="1"/>
        <end position="252"/>
    </location>
</feature>
<dbReference type="EMBL" id="CAJJDO010000075">
    <property type="protein sequence ID" value="CAD8181107.1"/>
    <property type="molecule type" value="Genomic_DNA"/>
</dbReference>
<feature type="coiled-coil region" evidence="6">
    <location>
        <begin position="231"/>
        <end position="276"/>
    </location>
</feature>
<dbReference type="PROSITE" id="PS50011">
    <property type="entry name" value="PROTEIN_KINASE_DOM"/>
    <property type="match status" value="1"/>
</dbReference>
<dbReference type="GO" id="GO:0005524">
    <property type="term" value="F:ATP binding"/>
    <property type="evidence" value="ECO:0007669"/>
    <property type="project" value="UniProtKB-KW"/>
</dbReference>
<evidence type="ECO:0000313" key="8">
    <source>
        <dbReference type="EMBL" id="CAD8181107.1"/>
    </source>
</evidence>
<name>A0A8S1VWS9_9CILI</name>
<keyword evidence="3" id="KW-0547">Nucleotide-binding</keyword>
<evidence type="ECO:0000256" key="6">
    <source>
        <dbReference type="SAM" id="Coils"/>
    </source>
</evidence>
<feature type="coiled-coil region" evidence="6">
    <location>
        <begin position="939"/>
        <end position="1031"/>
    </location>
</feature>
<protein>
    <recommendedName>
        <fullName evidence="1">non-specific serine/threonine protein kinase</fullName>
        <ecNumber evidence="1">2.7.11.1</ecNumber>
    </recommendedName>
</protein>
<evidence type="ECO:0000256" key="5">
    <source>
        <dbReference type="ARBA" id="ARBA00022840"/>
    </source>
</evidence>
<keyword evidence="6" id="KW-0175">Coiled coil</keyword>
<comment type="caution">
    <text evidence="8">The sequence shown here is derived from an EMBL/GenBank/DDBJ whole genome shotgun (WGS) entry which is preliminary data.</text>
</comment>
<dbReference type="OrthoDB" id="312106at2759"/>
<dbReference type="PROSITE" id="PS00108">
    <property type="entry name" value="PROTEIN_KINASE_ST"/>
    <property type="match status" value="1"/>
</dbReference>
<dbReference type="PANTHER" id="PTHR43671">
    <property type="entry name" value="SERINE/THREONINE-PROTEIN KINASE NEK"/>
    <property type="match status" value="1"/>
</dbReference>
<keyword evidence="5" id="KW-0067">ATP-binding</keyword>
<sequence>MAKDTKGKLFCCQNDQFIIKQVDKSSKDEIEVLEQIRIQQKYIKPKCQYIIKILGIEEKESFYIQMEKGKDNISNLIKSNTSLSEFQKIKIFEQMVKGVIELHDLGYFHRDLKPENFVYFQNENQDYQVKLIDFGLVINSSSNLKTQQVGTFNYMAPEVMLEEGTQDKTADIWSLGIILYELLTKQNFFQANNVKNVVKEGNNLNQEEIDNRINQFVRKGQPQYDLINSMLQKERKNRIDLKTLLQKIEQNLQKIKEIEIQQIQQIQQQLTKSQNDFLDKIQNFIQILTKKEKTINQINIEDQEKQQLSIYIKKEQEKYSENIKKNEQKLQQIQQIQTKENLKEYETQLAQESEQFIQDKNFIMEYIQKQQSLLEKQLKDKELSDQYRKEKEYNQSLFEIVKKQYNQQFLQIKTISEQIKYYQRIKLQFQGEVKIQDVIQQQQIITQDIQVLEQQERMIQQFDQIQLIPHYQYSNSKLEELQQSQKRLKILIEEANKCLKQIDNQYLDEHHKQIDDLNNTLNDILEKFKCLSKNKKYASKINIILNQIEKDFRRLNFLKEKISQRNEMAYQEFEKKYQKIQSSLKEYSKFYNQWYQWIYNDDQTYNKTYENVEEQLQSFFRKINEFTEQIDKLINNQYCKNDQKVKLNNQRQNIDQTKQELYNQFETFKQIQQSNSCESIDCQIQFLEEFQKKIKQKEKDKIEQVEQLKQEIEDKYKSEQENEILELNNQLQNRYKEFSKAFQQSIEFYKKEHDKKEKLEKQLQEEIKILEEYLEIQNLNSQLFIQELNDIKTQRGYLTQQIEEMIKKLQQTNKYKGDRLKIVANKVFEKSIEINFTEIDDNLIQNYEQLKMQEEQLQIELNQINDKISNQQLNPQQLNELKDYILKIYSNINELQMKISKDNDLYQQFNKDYQQNLESYEKLYALVNYIKQYHLTRYYERIKENKKNEQKQKQQNKDKNDYQKLFQSKLNEAQEEKTKKEKEAQDIFQRYENILFKSYCKMAIESMEKDQEEIEKQIQEQENQLKQKYLVKLQGNLKNQSIIKEIFNVKQYYKMQEFAQMLILNMIIKK</sequence>
<feature type="coiled-coil region" evidence="6">
    <location>
        <begin position="474"/>
        <end position="534"/>
    </location>
</feature>
<keyword evidence="9" id="KW-1185">Reference proteome</keyword>
<dbReference type="EC" id="2.7.11.1" evidence="1"/>
<feature type="coiled-coil region" evidence="6">
    <location>
        <begin position="840"/>
        <end position="874"/>
    </location>
</feature>
<dbReference type="InterPro" id="IPR050660">
    <property type="entry name" value="NEK_Ser/Thr_kinase"/>
</dbReference>
<accession>A0A8S1VWS9</accession>